<dbReference type="Proteomes" id="UP000187323">
    <property type="component" value="Unassembled WGS sequence"/>
</dbReference>
<evidence type="ECO:0000259" key="1">
    <source>
        <dbReference type="Pfam" id="PF01695"/>
    </source>
</evidence>
<dbReference type="InterPro" id="IPR027417">
    <property type="entry name" value="P-loop_NTPase"/>
</dbReference>
<proteinExistence type="predicted"/>
<dbReference type="PANTHER" id="PTHR30050">
    <property type="entry name" value="CHROMOSOMAL REPLICATION INITIATOR PROTEIN DNAA"/>
    <property type="match status" value="1"/>
</dbReference>
<dbReference type="GO" id="GO:0005524">
    <property type="term" value="F:ATP binding"/>
    <property type="evidence" value="ECO:0007669"/>
    <property type="project" value="InterPro"/>
</dbReference>
<dbReference type="SUPFAM" id="SSF52540">
    <property type="entry name" value="P-loop containing nucleoside triphosphate hydrolases"/>
    <property type="match status" value="1"/>
</dbReference>
<dbReference type="PANTHER" id="PTHR30050:SF8">
    <property type="entry name" value="PRIMOSOMAL PROTEIN DNAI"/>
    <property type="match status" value="1"/>
</dbReference>
<feature type="domain" description="IstB-like ATP-binding" evidence="1">
    <location>
        <begin position="105"/>
        <end position="318"/>
    </location>
</feature>
<gene>
    <name evidence="2" type="ORF">BSK47_15990</name>
</gene>
<evidence type="ECO:0000313" key="2">
    <source>
        <dbReference type="EMBL" id="OME19536.1"/>
    </source>
</evidence>
<name>A0AB36JEI8_9BACL</name>
<dbReference type="InterPro" id="IPR002611">
    <property type="entry name" value="IstB_ATP-bd"/>
</dbReference>
<protein>
    <submittedName>
        <fullName evidence="2">DNA replication protein</fullName>
    </submittedName>
</protein>
<sequence length="328" mass="36937">MGNLGDELKKLIPKGFAERKAAAITRLEEHPETKRIKETFPDRVDNLTHPTNYGSLSRHLVSFDNCRGCKELVGCQNDHKGHCSVVEENPDDDMGLIYRLQKCPLLLSHEKQQRVMGKIKSHFIPDHIVNATFEGIDLDPHRSAAIIKAMDLCENFEVGKSKKGLYLYGQMGVGKSLISGAIAQELASQGVDVAMVYVPDFMSEAKDAIGSKTETVLSKLEALQNVTVLILDDIGAEYLTTWTRDEILGPILQRRMERLVTIYTSNLTIKELRQHLINVKDAAKTMDQRQHEKKAERILERIEPFAEVLHVGGRNRRRDNSRNTGGKL</sequence>
<dbReference type="Gene3D" id="3.40.50.300">
    <property type="entry name" value="P-loop containing nucleotide triphosphate hydrolases"/>
    <property type="match status" value="1"/>
</dbReference>
<comment type="caution">
    <text evidence="2">The sequence shown here is derived from an EMBL/GenBank/DDBJ whole genome shotgun (WGS) entry which is preliminary data.</text>
</comment>
<dbReference type="AlphaFoldDB" id="A0AB36JEI8"/>
<organism evidence="2 3">
    <name type="scientific">Paenibacillus odorifer</name>
    <dbReference type="NCBI Taxonomy" id="189426"/>
    <lineage>
        <taxon>Bacteria</taxon>
        <taxon>Bacillati</taxon>
        <taxon>Bacillota</taxon>
        <taxon>Bacilli</taxon>
        <taxon>Bacillales</taxon>
        <taxon>Paenibacillaceae</taxon>
        <taxon>Paenibacillus</taxon>
    </lineage>
</organism>
<reference evidence="2 3" key="1">
    <citation type="submission" date="2016-10" db="EMBL/GenBank/DDBJ databases">
        <title>Paenibacillus species isolates.</title>
        <authorList>
            <person name="Beno S.M."/>
        </authorList>
    </citation>
    <scope>NUCLEOTIDE SEQUENCE [LARGE SCALE GENOMIC DNA]</scope>
    <source>
        <strain evidence="2 3">FSL H7-0918</strain>
    </source>
</reference>
<dbReference type="EMBL" id="MPTO01000013">
    <property type="protein sequence ID" value="OME19536.1"/>
    <property type="molecule type" value="Genomic_DNA"/>
</dbReference>
<evidence type="ECO:0000313" key="3">
    <source>
        <dbReference type="Proteomes" id="UP000187323"/>
    </source>
</evidence>
<accession>A0AB36JEI8</accession>
<dbReference type="CDD" id="cd00009">
    <property type="entry name" value="AAA"/>
    <property type="match status" value="1"/>
</dbReference>
<dbReference type="Pfam" id="PF01695">
    <property type="entry name" value="IstB_IS21"/>
    <property type="match status" value="1"/>
</dbReference>
<dbReference type="GO" id="GO:0006260">
    <property type="term" value="P:DNA replication"/>
    <property type="evidence" value="ECO:0007669"/>
    <property type="project" value="TreeGrafter"/>
</dbReference>